<comment type="caution">
    <text evidence="1">The sequence shown here is derived from an EMBL/GenBank/DDBJ whole genome shotgun (WGS) entry which is preliminary data.</text>
</comment>
<reference evidence="1 2" key="1">
    <citation type="submission" date="2020-01" db="EMBL/GenBank/DDBJ databases">
        <authorList>
            <consortium name="DOE Joint Genome Institute"/>
            <person name="Haridas S."/>
            <person name="Albert R."/>
            <person name="Binder M."/>
            <person name="Bloem J."/>
            <person name="Labutti K."/>
            <person name="Salamov A."/>
            <person name="Andreopoulos B."/>
            <person name="Baker S.E."/>
            <person name="Barry K."/>
            <person name="Bills G."/>
            <person name="Bluhm B.H."/>
            <person name="Cannon C."/>
            <person name="Castanera R."/>
            <person name="Culley D.E."/>
            <person name="Daum C."/>
            <person name="Ezra D."/>
            <person name="Gonzalez J.B."/>
            <person name="Henrissat B."/>
            <person name="Kuo A."/>
            <person name="Liang C."/>
            <person name="Lipzen A."/>
            <person name="Lutzoni F."/>
            <person name="Magnuson J."/>
            <person name="Mondo S."/>
            <person name="Nolan M."/>
            <person name="Ohm R."/>
            <person name="Pangilinan J."/>
            <person name="Park H.-J.H."/>
            <person name="Ramirez L."/>
            <person name="Alfaro M."/>
            <person name="Sun H."/>
            <person name="Tritt A."/>
            <person name="Yoshinaga Y."/>
            <person name="Zwiers L.-H.L."/>
            <person name="Turgeon B.G."/>
            <person name="Goodwin S.B."/>
            <person name="Spatafora J.W."/>
            <person name="Crous P.W."/>
            <person name="Grigoriev I.V."/>
        </authorList>
    </citation>
    <scope>NUCLEOTIDE SEQUENCE [LARGE SCALE GENOMIC DNA]</scope>
    <source>
        <strain evidence="1 2">CBS 611.86</strain>
    </source>
</reference>
<dbReference type="Proteomes" id="UP000481861">
    <property type="component" value="Unassembled WGS sequence"/>
</dbReference>
<gene>
    <name evidence="1" type="ORF">BDV95DRAFT_58846</name>
</gene>
<evidence type="ECO:0000313" key="1">
    <source>
        <dbReference type="EMBL" id="KAF2871288.1"/>
    </source>
</evidence>
<dbReference type="EMBL" id="JAADJZ010000012">
    <property type="protein sequence ID" value="KAF2871288.1"/>
    <property type="molecule type" value="Genomic_DNA"/>
</dbReference>
<evidence type="ECO:0000313" key="2">
    <source>
        <dbReference type="Proteomes" id="UP000481861"/>
    </source>
</evidence>
<dbReference type="AlphaFoldDB" id="A0A7C8I5E5"/>
<proteinExistence type="predicted"/>
<keyword evidence="2" id="KW-1185">Reference proteome</keyword>
<protein>
    <submittedName>
        <fullName evidence="1">Uncharacterized protein</fullName>
    </submittedName>
</protein>
<accession>A0A7C8I5E5</accession>
<sequence length="151" mass="16305">MPTCPCAMHPPHPRGTQLNSITYVPAEHFPLATWLSAYVLADSRSDLALVLAKHRYSNVICPFIGVGLTVDATQPSRVALSRAELGCALYRIRTYSRRSLFPRVSDGGQSRSVGSLSPGAGKQRDLSACISMQISQVVSSENARQDVKCTG</sequence>
<name>A0A7C8I5E5_9PLEO</name>
<organism evidence="1 2">
    <name type="scientific">Massariosphaeria phaeospora</name>
    <dbReference type="NCBI Taxonomy" id="100035"/>
    <lineage>
        <taxon>Eukaryota</taxon>
        <taxon>Fungi</taxon>
        <taxon>Dikarya</taxon>
        <taxon>Ascomycota</taxon>
        <taxon>Pezizomycotina</taxon>
        <taxon>Dothideomycetes</taxon>
        <taxon>Pleosporomycetidae</taxon>
        <taxon>Pleosporales</taxon>
        <taxon>Pleosporales incertae sedis</taxon>
        <taxon>Massariosphaeria</taxon>
    </lineage>
</organism>